<feature type="region of interest" description="Disordered" evidence="2">
    <location>
        <begin position="436"/>
        <end position="467"/>
    </location>
</feature>
<feature type="compositionally biased region" description="Polar residues" evidence="2">
    <location>
        <begin position="405"/>
        <end position="421"/>
    </location>
</feature>
<dbReference type="HOGENOM" id="CLU_010209_0_0_1"/>
<proteinExistence type="predicted"/>
<evidence type="ECO:0000313" key="4">
    <source>
        <dbReference type="Proteomes" id="UP000054342"/>
    </source>
</evidence>
<feature type="region of interest" description="Disordered" evidence="2">
    <location>
        <begin position="566"/>
        <end position="613"/>
    </location>
</feature>
<organism evidence="3 4">
    <name type="scientific">Exophiala xenobiotica</name>
    <dbReference type="NCBI Taxonomy" id="348802"/>
    <lineage>
        <taxon>Eukaryota</taxon>
        <taxon>Fungi</taxon>
        <taxon>Dikarya</taxon>
        <taxon>Ascomycota</taxon>
        <taxon>Pezizomycotina</taxon>
        <taxon>Eurotiomycetes</taxon>
        <taxon>Chaetothyriomycetidae</taxon>
        <taxon>Chaetothyriales</taxon>
        <taxon>Herpotrichiellaceae</taxon>
        <taxon>Exophiala</taxon>
    </lineage>
</organism>
<feature type="region of interest" description="Disordered" evidence="2">
    <location>
        <begin position="400"/>
        <end position="421"/>
    </location>
</feature>
<dbReference type="STRING" id="348802.A0A0D2E552"/>
<accession>A0A0D2E552</accession>
<feature type="compositionally biased region" description="Polar residues" evidence="2">
    <location>
        <begin position="572"/>
        <end position="605"/>
    </location>
</feature>
<dbReference type="OrthoDB" id="9977870at2759"/>
<evidence type="ECO:0000256" key="2">
    <source>
        <dbReference type="SAM" id="MobiDB-lite"/>
    </source>
</evidence>
<feature type="compositionally biased region" description="Polar residues" evidence="2">
    <location>
        <begin position="352"/>
        <end position="372"/>
    </location>
</feature>
<feature type="region of interest" description="Disordered" evidence="2">
    <location>
        <begin position="352"/>
        <end position="387"/>
    </location>
</feature>
<gene>
    <name evidence="3" type="ORF">PV05_09339</name>
</gene>
<evidence type="ECO:0000313" key="3">
    <source>
        <dbReference type="EMBL" id="KIW50538.1"/>
    </source>
</evidence>
<dbReference type="RefSeq" id="XP_013311122.1">
    <property type="nucleotide sequence ID" value="XM_013455668.1"/>
</dbReference>
<feature type="region of interest" description="Disordered" evidence="2">
    <location>
        <begin position="85"/>
        <end position="107"/>
    </location>
</feature>
<dbReference type="GeneID" id="25331247"/>
<dbReference type="AlphaFoldDB" id="A0A0D2E552"/>
<keyword evidence="1" id="KW-0175">Coiled coil</keyword>
<evidence type="ECO:0000256" key="1">
    <source>
        <dbReference type="SAM" id="Coils"/>
    </source>
</evidence>
<protein>
    <recommendedName>
        <fullName evidence="5">IBR domain-containing protein</fullName>
    </recommendedName>
</protein>
<name>A0A0D2E552_9EURO</name>
<feature type="coiled-coil region" evidence="1">
    <location>
        <begin position="162"/>
        <end position="240"/>
    </location>
</feature>
<dbReference type="Proteomes" id="UP000054342">
    <property type="component" value="Unassembled WGS sequence"/>
</dbReference>
<reference evidence="3 4" key="1">
    <citation type="submission" date="2015-01" db="EMBL/GenBank/DDBJ databases">
        <title>The Genome Sequence of Exophiala xenobiotica CBS118157.</title>
        <authorList>
            <consortium name="The Broad Institute Genomics Platform"/>
            <person name="Cuomo C."/>
            <person name="de Hoog S."/>
            <person name="Gorbushina A."/>
            <person name="Stielow B."/>
            <person name="Teixiera M."/>
            <person name="Abouelleil A."/>
            <person name="Chapman S.B."/>
            <person name="Priest M."/>
            <person name="Young S.K."/>
            <person name="Wortman J."/>
            <person name="Nusbaum C."/>
            <person name="Birren B."/>
        </authorList>
    </citation>
    <scope>NUCLEOTIDE SEQUENCE [LARGE SCALE GENOMIC DNA]</scope>
    <source>
        <strain evidence="3 4">CBS 118157</strain>
    </source>
</reference>
<evidence type="ECO:0008006" key="5">
    <source>
        <dbReference type="Google" id="ProtNLM"/>
    </source>
</evidence>
<dbReference type="EMBL" id="KN847322">
    <property type="protein sequence ID" value="KIW50538.1"/>
    <property type="molecule type" value="Genomic_DNA"/>
</dbReference>
<feature type="region of interest" description="Disordered" evidence="2">
    <location>
        <begin position="652"/>
        <end position="672"/>
    </location>
</feature>
<sequence length="685" mass="75939">MTCKCGSQFCYVCGAKWRTCHCTEVDEANRQAGLRRRREERRTTVDTEAEELARAIAEVEALESREAQERQRRQERQEAERRREEAELARLEADRQQEEAARRREEERSEREYRQILGLSVEVTCDAMQADLSRRIRSQKQRLDNRRLLAEQLRRGARDAAVGRLRKEAQELQTKMESNVNKRAALIARKHKSELDVFNAEQDELEDDLFLDIQTHLHGKTDKEARERRLQEKFKKQREEKWQELNAKQSSESKALTINATMEMDILKRANDDKMANVKDGYLAEVGMLKVSVAADLAWFRLVSERRQNMMSANKRLMLDALNAGGEPTGLTEELAARVGPFVNFNQLKINPQMNDASRSGPEKSQQQNIRQASAASSTPDPPSPTLVELAATSEHVLSHLHPDTPSSHGDKTPTTASADRLSTNSAWVWMTGTNEAGAASSRPSAERPTRKPLPLQRSQEIHSDARPRVQSMSLNPALMSGALSASRQILVHGGLQASRHRNQPAIKGVQGLPRESTPPVPTIPAVYLEDSDTLAKTPGAFPVSPTVPRPTVLEGPAPVAAKYTDQRHSLTESCASDAMTPSSPASNYSTPPSSVDNLAMSSTNASASAPRRSLSPSALAALPFSSPAKSPLKPRHHTRAMFSFSDLRAAVTGGGGSGKAKKPKYSEEEIKERMRRAVGDAFSA</sequence>
<keyword evidence="4" id="KW-1185">Reference proteome</keyword>